<evidence type="ECO:0000256" key="1">
    <source>
        <dbReference type="SAM" id="MobiDB-lite"/>
    </source>
</evidence>
<organism evidence="2 3">
    <name type="scientific">Chenopodium quinoa</name>
    <name type="common">Quinoa</name>
    <dbReference type="NCBI Taxonomy" id="63459"/>
    <lineage>
        <taxon>Eukaryota</taxon>
        <taxon>Viridiplantae</taxon>
        <taxon>Streptophyta</taxon>
        <taxon>Embryophyta</taxon>
        <taxon>Tracheophyta</taxon>
        <taxon>Spermatophyta</taxon>
        <taxon>Magnoliopsida</taxon>
        <taxon>eudicotyledons</taxon>
        <taxon>Gunneridae</taxon>
        <taxon>Pentapetalae</taxon>
        <taxon>Caryophyllales</taxon>
        <taxon>Chenopodiaceae</taxon>
        <taxon>Chenopodioideae</taxon>
        <taxon>Atripliceae</taxon>
        <taxon>Chenopodium</taxon>
    </lineage>
</organism>
<reference evidence="2" key="2">
    <citation type="submission" date="2021-03" db="UniProtKB">
        <authorList>
            <consortium name="EnsemblPlants"/>
        </authorList>
    </citation>
    <scope>IDENTIFICATION</scope>
</reference>
<evidence type="ECO:0000313" key="2">
    <source>
        <dbReference type="EnsemblPlants" id="AUR62020255-RA:cds"/>
    </source>
</evidence>
<name>A0A803LXQ4_CHEQI</name>
<accession>A0A803LXQ4</accession>
<feature type="compositionally biased region" description="Acidic residues" evidence="1">
    <location>
        <begin position="36"/>
        <end position="52"/>
    </location>
</feature>
<protein>
    <submittedName>
        <fullName evidence="2">Uncharacterized protein</fullName>
    </submittedName>
</protein>
<dbReference type="Proteomes" id="UP000596660">
    <property type="component" value="Unplaced"/>
</dbReference>
<sequence length="180" mass="20447">MYANLPSNADRDSTPTSSMDPISKPIVKEFNVNINDEMEEDAEEDEENDVEEIPAPSNTNETIRDLVPPTGPFKRARQYEIFTISMDNATANDSCIEILKDTFSSVKESETISVVVTKGYKSLPNLFNNSISHIEDWFSDVRLDGTLTYEMLACAIKFKEVFPRLALEDREYVYRPSVDD</sequence>
<reference evidence="2" key="1">
    <citation type="journal article" date="2017" name="Nature">
        <title>The genome of Chenopodium quinoa.</title>
        <authorList>
            <person name="Jarvis D.E."/>
            <person name="Ho Y.S."/>
            <person name="Lightfoot D.J."/>
            <person name="Schmoeckel S.M."/>
            <person name="Li B."/>
            <person name="Borm T.J.A."/>
            <person name="Ohyanagi H."/>
            <person name="Mineta K."/>
            <person name="Michell C.T."/>
            <person name="Saber N."/>
            <person name="Kharbatia N.M."/>
            <person name="Rupper R.R."/>
            <person name="Sharp A.R."/>
            <person name="Dally N."/>
            <person name="Boughton B.A."/>
            <person name="Woo Y.H."/>
            <person name="Gao G."/>
            <person name="Schijlen E.G.W.M."/>
            <person name="Guo X."/>
            <person name="Momin A.A."/>
            <person name="Negrao S."/>
            <person name="Al-Babili S."/>
            <person name="Gehring C."/>
            <person name="Roessner U."/>
            <person name="Jung C."/>
            <person name="Murphy K."/>
            <person name="Arold S.T."/>
            <person name="Gojobori T."/>
            <person name="van der Linden C.G."/>
            <person name="van Loo E.N."/>
            <person name="Jellen E.N."/>
            <person name="Maughan P.J."/>
            <person name="Tester M."/>
        </authorList>
    </citation>
    <scope>NUCLEOTIDE SEQUENCE [LARGE SCALE GENOMIC DNA]</scope>
    <source>
        <strain evidence="2">cv. PI 614886</strain>
    </source>
</reference>
<dbReference type="Gramene" id="AUR62020255-RA">
    <property type="protein sequence ID" value="AUR62020255-RA:cds"/>
    <property type="gene ID" value="AUR62020255"/>
</dbReference>
<proteinExistence type="predicted"/>
<keyword evidence="3" id="KW-1185">Reference proteome</keyword>
<feature type="region of interest" description="Disordered" evidence="1">
    <location>
        <begin position="1"/>
        <end position="69"/>
    </location>
</feature>
<evidence type="ECO:0000313" key="3">
    <source>
        <dbReference type="Proteomes" id="UP000596660"/>
    </source>
</evidence>
<dbReference type="EnsemblPlants" id="AUR62020255-RA">
    <property type="protein sequence ID" value="AUR62020255-RA:cds"/>
    <property type="gene ID" value="AUR62020255"/>
</dbReference>
<dbReference type="AlphaFoldDB" id="A0A803LXQ4"/>